<dbReference type="Proteomes" id="UP000478052">
    <property type="component" value="Unassembled WGS sequence"/>
</dbReference>
<protein>
    <submittedName>
        <fullName evidence="2">Uncharacterized protein</fullName>
    </submittedName>
</protein>
<proteinExistence type="predicted"/>
<accession>A0A6G0YXC4</accession>
<organism evidence="2 3">
    <name type="scientific">Aphis craccivora</name>
    <name type="common">Cowpea aphid</name>
    <dbReference type="NCBI Taxonomy" id="307492"/>
    <lineage>
        <taxon>Eukaryota</taxon>
        <taxon>Metazoa</taxon>
        <taxon>Ecdysozoa</taxon>
        <taxon>Arthropoda</taxon>
        <taxon>Hexapoda</taxon>
        <taxon>Insecta</taxon>
        <taxon>Pterygota</taxon>
        <taxon>Neoptera</taxon>
        <taxon>Paraneoptera</taxon>
        <taxon>Hemiptera</taxon>
        <taxon>Sternorrhyncha</taxon>
        <taxon>Aphidomorpha</taxon>
        <taxon>Aphidoidea</taxon>
        <taxon>Aphididae</taxon>
        <taxon>Aphidini</taxon>
        <taxon>Aphis</taxon>
        <taxon>Aphis</taxon>
    </lineage>
</organism>
<keyword evidence="3" id="KW-1185">Reference proteome</keyword>
<name>A0A6G0YXC4_APHCR</name>
<feature type="region of interest" description="Disordered" evidence="1">
    <location>
        <begin position="1"/>
        <end position="27"/>
    </location>
</feature>
<comment type="caution">
    <text evidence="2">The sequence shown here is derived from an EMBL/GenBank/DDBJ whole genome shotgun (WGS) entry which is preliminary data.</text>
</comment>
<gene>
    <name evidence="2" type="ORF">FWK35_00021904</name>
</gene>
<dbReference type="AlphaFoldDB" id="A0A6G0YXC4"/>
<reference evidence="2 3" key="1">
    <citation type="submission" date="2019-08" db="EMBL/GenBank/DDBJ databases">
        <title>Whole genome of Aphis craccivora.</title>
        <authorList>
            <person name="Voronova N.V."/>
            <person name="Shulinski R.S."/>
            <person name="Bandarenka Y.V."/>
            <person name="Zhorov D.G."/>
            <person name="Warner D."/>
        </authorList>
    </citation>
    <scope>NUCLEOTIDE SEQUENCE [LARGE SCALE GENOMIC DNA]</scope>
    <source>
        <strain evidence="2">180601</strain>
        <tissue evidence="2">Whole Body</tissue>
    </source>
</reference>
<feature type="compositionally biased region" description="Gly residues" evidence="1">
    <location>
        <begin position="9"/>
        <end position="18"/>
    </location>
</feature>
<evidence type="ECO:0000256" key="1">
    <source>
        <dbReference type="SAM" id="MobiDB-lite"/>
    </source>
</evidence>
<sequence>MCGGEGDETGTGGRGGGCSKTERGSSQPARFLESVAMKYYYRETAAAIAPARRRRDANHTRIPRADDTYQRLAAAVVGKCNGDGLRHHDLCNTGFAYTIRSRSSSARRRRKFYTDNNIIIIIIMRLYAFYTIA</sequence>
<evidence type="ECO:0000313" key="2">
    <source>
        <dbReference type="EMBL" id="KAF0762542.1"/>
    </source>
</evidence>
<evidence type="ECO:0000313" key="3">
    <source>
        <dbReference type="Proteomes" id="UP000478052"/>
    </source>
</evidence>
<dbReference type="EMBL" id="VUJU01002117">
    <property type="protein sequence ID" value="KAF0762542.1"/>
    <property type="molecule type" value="Genomic_DNA"/>
</dbReference>